<dbReference type="Proteomes" id="UP001283361">
    <property type="component" value="Unassembled WGS sequence"/>
</dbReference>
<dbReference type="InterPro" id="IPR023340">
    <property type="entry name" value="UMA"/>
</dbReference>
<feature type="compositionally biased region" description="Polar residues" evidence="1">
    <location>
        <begin position="459"/>
        <end position="473"/>
    </location>
</feature>
<dbReference type="AlphaFoldDB" id="A0AAE1B3T8"/>
<dbReference type="GO" id="GO:0043130">
    <property type="term" value="F:ubiquitin binding"/>
    <property type="evidence" value="ECO:0007669"/>
    <property type="project" value="InterPro"/>
</dbReference>
<name>A0AAE1B3T8_9GAST</name>
<dbReference type="GO" id="GO:0043162">
    <property type="term" value="P:ubiquitin-dependent protein catabolic process via the multivesicular body sorting pathway"/>
    <property type="evidence" value="ECO:0007669"/>
    <property type="project" value="InterPro"/>
</dbReference>
<dbReference type="PANTHER" id="PTHR15960:SF5">
    <property type="entry name" value="LD44032P"/>
    <property type="match status" value="1"/>
</dbReference>
<dbReference type="PANTHER" id="PTHR15960">
    <property type="entry name" value="LD44032P"/>
    <property type="match status" value="1"/>
</dbReference>
<feature type="domain" description="UMA" evidence="2">
    <location>
        <begin position="20"/>
        <end position="64"/>
    </location>
</feature>
<feature type="compositionally biased region" description="Polar residues" evidence="1">
    <location>
        <begin position="540"/>
        <end position="549"/>
    </location>
</feature>
<protein>
    <recommendedName>
        <fullName evidence="2">UMA domain-containing protein</fullName>
    </recommendedName>
</protein>
<feature type="compositionally biased region" description="Polar residues" evidence="1">
    <location>
        <begin position="490"/>
        <end position="508"/>
    </location>
</feature>
<dbReference type="GO" id="GO:0000813">
    <property type="term" value="C:ESCRT I complex"/>
    <property type="evidence" value="ECO:0007669"/>
    <property type="project" value="InterPro"/>
</dbReference>
<dbReference type="CDD" id="cd14316">
    <property type="entry name" value="UBA2_UBAP1_like"/>
    <property type="match status" value="1"/>
</dbReference>
<gene>
    <name evidence="3" type="ORF">RRG08_051340</name>
</gene>
<dbReference type="InterPro" id="IPR042575">
    <property type="entry name" value="UBAP1_C"/>
</dbReference>
<dbReference type="PROSITE" id="PS51497">
    <property type="entry name" value="UMA"/>
    <property type="match status" value="1"/>
</dbReference>
<dbReference type="EMBL" id="JAWDGP010000593">
    <property type="protein sequence ID" value="KAK3799057.1"/>
    <property type="molecule type" value="Genomic_DNA"/>
</dbReference>
<evidence type="ECO:0000256" key="1">
    <source>
        <dbReference type="SAM" id="MobiDB-lite"/>
    </source>
</evidence>
<sequence>MERTYGSLVRHELGSSYSALDGIPFKIGRAFRRPERISPPQLLLNKTDEAVSQEYTFETEEAVLAWAKARDEAVKKAAEEQALRLKNKEIHKGEAEDSHIENDGILSSNADLKESVYDVPRYTVSQPKNDDYLIKPPLPPKVSSLSTKPVPEAGTVLTPIPIKPLMASSVDKETSSTAESKSKVDSQFDLAMFEAEADPFDNLELQTLNDMEELKVLLNSNSVNAHCDSSVVQEVSAHALDSCTVALESSADELEGTNQSEQKAQIGMGSYTKSDVSKPAENQDGTSQSIATSVKTYDDGEYVEIIPKYKDQNEPSHVAMDVSSGGKPTPLNGLAFHRTNPAVDGSFLTSGLNSQIYKPVLPPINKSTLSTDIGLCQSVPGQQATGAHHGNSSCDTASTQKWNSPFVSPREGGKGLPLQQSNGRELVSSSPPPTTQSIKPSRPAPPPPVGSKPMPRNKTPVQSSDVMSSSTGPSLAMFLGNSGQSEERSVQSPYNRHSNSTSDLNVGPTSKGVDSPRRNSAVISPQPWNRHVPLPPPPSRVNSAQSLGLSDPYSSLSREEQAFTDILTNMGFLRPRVARAVQKFGSKEKEVLDHLLAADKLGEQRYAPVMIESALFTFKNDLEKAERFLQLHAQFEELGFQREKIHDALISTDLEHDKALDILTA</sequence>
<proteinExistence type="predicted"/>
<organism evidence="3 4">
    <name type="scientific">Elysia crispata</name>
    <name type="common">lettuce slug</name>
    <dbReference type="NCBI Taxonomy" id="231223"/>
    <lineage>
        <taxon>Eukaryota</taxon>
        <taxon>Metazoa</taxon>
        <taxon>Spiralia</taxon>
        <taxon>Lophotrochozoa</taxon>
        <taxon>Mollusca</taxon>
        <taxon>Gastropoda</taxon>
        <taxon>Heterobranchia</taxon>
        <taxon>Euthyneura</taxon>
        <taxon>Panpulmonata</taxon>
        <taxon>Sacoglossa</taxon>
        <taxon>Placobranchoidea</taxon>
        <taxon>Plakobranchidae</taxon>
        <taxon>Elysia</taxon>
    </lineage>
</organism>
<keyword evidence="4" id="KW-1185">Reference proteome</keyword>
<evidence type="ECO:0000259" key="2">
    <source>
        <dbReference type="PROSITE" id="PS51497"/>
    </source>
</evidence>
<feature type="compositionally biased region" description="Polar residues" evidence="1">
    <location>
        <begin position="418"/>
        <end position="429"/>
    </location>
</feature>
<reference evidence="3" key="1">
    <citation type="journal article" date="2023" name="G3 (Bethesda)">
        <title>A reference genome for the long-term kleptoplast-retaining sea slug Elysia crispata morphotype clarki.</title>
        <authorList>
            <person name="Eastman K.E."/>
            <person name="Pendleton A.L."/>
            <person name="Shaikh M.A."/>
            <person name="Suttiyut T."/>
            <person name="Ogas R."/>
            <person name="Tomko P."/>
            <person name="Gavelis G."/>
            <person name="Widhalm J.R."/>
            <person name="Wisecaver J.H."/>
        </authorList>
    </citation>
    <scope>NUCLEOTIDE SEQUENCE</scope>
    <source>
        <strain evidence="3">ECLA1</strain>
    </source>
</reference>
<dbReference type="Gene3D" id="1.20.120.1920">
    <property type="entry name" value="UBAP1 SOUBA domain"/>
    <property type="match status" value="1"/>
</dbReference>
<feature type="region of interest" description="Disordered" evidence="1">
    <location>
        <begin position="383"/>
        <end position="549"/>
    </location>
</feature>
<comment type="caution">
    <text evidence="3">The sequence shown here is derived from an EMBL/GenBank/DDBJ whole genome shotgun (WGS) entry which is preliminary data.</text>
</comment>
<dbReference type="InterPro" id="IPR038870">
    <property type="entry name" value="UBAP1"/>
</dbReference>
<feature type="region of interest" description="Disordered" evidence="1">
    <location>
        <begin position="272"/>
        <end position="291"/>
    </location>
</feature>
<evidence type="ECO:0000313" key="4">
    <source>
        <dbReference type="Proteomes" id="UP001283361"/>
    </source>
</evidence>
<evidence type="ECO:0000313" key="3">
    <source>
        <dbReference type="EMBL" id="KAK3799057.1"/>
    </source>
</evidence>
<feature type="compositionally biased region" description="Polar residues" evidence="1">
    <location>
        <begin position="383"/>
        <end position="406"/>
    </location>
</feature>
<accession>A0AAE1B3T8</accession>